<accession>A0A0F4LDM2</accession>
<dbReference type="EMBL" id="JXLI01000013">
    <property type="protein sequence ID" value="KJY55646.1"/>
    <property type="molecule type" value="Genomic_DNA"/>
</dbReference>
<dbReference type="RefSeq" id="WP_046325429.1">
    <property type="nucleotide sequence ID" value="NZ_JBHTMT010000004.1"/>
</dbReference>
<dbReference type="PROSITE" id="PS51096">
    <property type="entry name" value="PTS_EIIA_TYPE_4"/>
    <property type="match status" value="1"/>
</dbReference>
<comment type="caution">
    <text evidence="3">The sequence shown here is derived from an EMBL/GenBank/DDBJ whole genome shotgun (WGS) entry which is preliminary data.</text>
</comment>
<dbReference type="InterPro" id="IPR036662">
    <property type="entry name" value="PTS_EIIA_man-typ_sf"/>
</dbReference>
<dbReference type="AlphaFoldDB" id="A0A0F4LDM2"/>
<reference evidence="4 6" key="2">
    <citation type="submission" date="2018-05" db="EMBL/GenBank/DDBJ databases">
        <title>Reference genomes for bee gut microbiota database.</title>
        <authorList>
            <person name="Ellegaard K.M."/>
        </authorList>
    </citation>
    <scope>NUCLEOTIDE SEQUENCE [LARGE SCALE GENOMIC DNA]</scope>
    <source>
        <strain evidence="4 6">ESL0184</strain>
    </source>
</reference>
<dbReference type="GO" id="GO:0009401">
    <property type="term" value="P:phosphoenolpyruvate-dependent sugar phosphotransferase system"/>
    <property type="evidence" value="ECO:0007669"/>
    <property type="project" value="InterPro"/>
</dbReference>
<dbReference type="Proteomes" id="UP000247698">
    <property type="component" value="Unassembled WGS sequence"/>
</dbReference>
<evidence type="ECO:0000256" key="1">
    <source>
        <dbReference type="ARBA" id="ARBA00022679"/>
    </source>
</evidence>
<evidence type="ECO:0000313" key="5">
    <source>
        <dbReference type="Proteomes" id="UP000033531"/>
    </source>
</evidence>
<keyword evidence="6" id="KW-1185">Reference proteome</keyword>
<dbReference type="InterPro" id="IPR004701">
    <property type="entry name" value="PTS_EIIA_man-typ"/>
</dbReference>
<dbReference type="SUPFAM" id="SSF53062">
    <property type="entry name" value="PTS system fructose IIA component-like"/>
    <property type="match status" value="1"/>
</dbReference>
<evidence type="ECO:0000313" key="3">
    <source>
        <dbReference type="EMBL" id="KJY55646.1"/>
    </source>
</evidence>
<dbReference type="Gene3D" id="3.40.50.510">
    <property type="entry name" value="Phosphotransferase system, mannose-type IIA component"/>
    <property type="match status" value="1"/>
</dbReference>
<dbReference type="OrthoDB" id="6578004at2"/>
<evidence type="ECO:0000313" key="4">
    <source>
        <dbReference type="EMBL" id="PXY85077.1"/>
    </source>
</evidence>
<dbReference type="PATRIC" id="fig|1218507.3.peg.1685"/>
<feature type="domain" description="PTS EIIA type-4" evidence="2">
    <location>
        <begin position="1"/>
        <end position="121"/>
    </location>
</feature>
<dbReference type="Pfam" id="PF03610">
    <property type="entry name" value="EIIA-man"/>
    <property type="match status" value="1"/>
</dbReference>
<reference evidence="3 5" key="1">
    <citation type="submission" date="2015-01" db="EMBL/GenBank/DDBJ databases">
        <title>Comparative genomics of the lactic acid bacteria isolated from the honey bee gut.</title>
        <authorList>
            <person name="Ellegaard K.M."/>
            <person name="Tamarit D."/>
            <person name="Javelind E."/>
            <person name="Olofsson T."/>
            <person name="Andersson S.G."/>
            <person name="Vasquez A."/>
        </authorList>
    </citation>
    <scope>NUCLEOTIDE SEQUENCE [LARGE SCALE GENOMIC DNA]</scope>
    <source>
        <strain evidence="3 5">Hma8</strain>
    </source>
</reference>
<protein>
    <submittedName>
        <fullName evidence="3">PTS Man IIA</fullName>
    </submittedName>
</protein>
<sequence length="139" mass="15404">MVQVLICTHEEMAVGVKKTAEFIMGPQKNLHAIAAYTDEHLDYQKMIAEFLAKHSSEPVVVLTDILGGSVNTTLGKMLDQYQNLHIISGVNLPMIVQLLLSNEKTLDETIQKTIAEAKNGIQYVNQTLTKQTSSLSDDF</sequence>
<keyword evidence="1" id="KW-0808">Transferase</keyword>
<gene>
    <name evidence="4" type="ORF">DK873_08060</name>
    <name evidence="3" type="ORF">JF74_14950</name>
</gene>
<dbReference type="InterPro" id="IPR051471">
    <property type="entry name" value="Bacterial_PTS_sugar_comp"/>
</dbReference>
<dbReference type="Proteomes" id="UP000033531">
    <property type="component" value="Unassembled WGS sequence"/>
</dbReference>
<dbReference type="PANTHER" id="PTHR33799:SF1">
    <property type="entry name" value="PTS SYSTEM MANNOSE-SPECIFIC EIIAB COMPONENT-RELATED"/>
    <property type="match status" value="1"/>
</dbReference>
<dbReference type="GO" id="GO:0016740">
    <property type="term" value="F:transferase activity"/>
    <property type="evidence" value="ECO:0007669"/>
    <property type="project" value="UniProtKB-KW"/>
</dbReference>
<dbReference type="STRING" id="1218507.JF74_14950"/>
<dbReference type="EMBL" id="QGLG01000002">
    <property type="protein sequence ID" value="PXY85077.1"/>
    <property type="molecule type" value="Genomic_DNA"/>
</dbReference>
<proteinExistence type="predicted"/>
<name>A0A0F4LDM2_9LACO</name>
<dbReference type="GO" id="GO:0016020">
    <property type="term" value="C:membrane"/>
    <property type="evidence" value="ECO:0007669"/>
    <property type="project" value="InterPro"/>
</dbReference>
<dbReference type="PANTHER" id="PTHR33799">
    <property type="entry name" value="PTS PERMEASE-RELATED-RELATED"/>
    <property type="match status" value="1"/>
</dbReference>
<evidence type="ECO:0000259" key="2">
    <source>
        <dbReference type="PROSITE" id="PS51096"/>
    </source>
</evidence>
<organism evidence="3 5">
    <name type="scientific">Lactobacillus melliventris</name>
    <dbReference type="NCBI Taxonomy" id="1218507"/>
    <lineage>
        <taxon>Bacteria</taxon>
        <taxon>Bacillati</taxon>
        <taxon>Bacillota</taxon>
        <taxon>Bacilli</taxon>
        <taxon>Lactobacillales</taxon>
        <taxon>Lactobacillaceae</taxon>
        <taxon>Lactobacillus</taxon>
    </lineage>
</organism>
<evidence type="ECO:0000313" key="6">
    <source>
        <dbReference type="Proteomes" id="UP000247698"/>
    </source>
</evidence>
<dbReference type="HOGENOM" id="CLU_123235_3_1_9"/>